<dbReference type="InterPro" id="IPR045340">
    <property type="entry name" value="DUF6533"/>
</dbReference>
<dbReference type="AlphaFoldDB" id="A0A0H2RA01"/>
<keyword evidence="1" id="KW-0472">Membrane</keyword>
<feature type="transmembrane region" description="Helical" evidence="1">
    <location>
        <begin position="72"/>
        <end position="94"/>
    </location>
</feature>
<evidence type="ECO:0000313" key="4">
    <source>
        <dbReference type="Proteomes" id="UP000053477"/>
    </source>
</evidence>
<reference evidence="3 4" key="1">
    <citation type="submission" date="2015-04" db="EMBL/GenBank/DDBJ databases">
        <title>Complete genome sequence of Schizopora paradoxa KUC8140, a cosmopolitan wood degrader in East Asia.</title>
        <authorList>
            <consortium name="DOE Joint Genome Institute"/>
            <person name="Min B."/>
            <person name="Park H."/>
            <person name="Jang Y."/>
            <person name="Kim J.-J."/>
            <person name="Kim K.H."/>
            <person name="Pangilinan J."/>
            <person name="Lipzen A."/>
            <person name="Riley R."/>
            <person name="Grigoriev I.V."/>
            <person name="Spatafora J.W."/>
            <person name="Choi I.-G."/>
        </authorList>
    </citation>
    <scope>NUCLEOTIDE SEQUENCE [LARGE SCALE GENOMIC DNA]</scope>
    <source>
        <strain evidence="3 4">KUC8140</strain>
    </source>
</reference>
<feature type="transmembrane region" description="Helical" evidence="1">
    <location>
        <begin position="142"/>
        <end position="166"/>
    </location>
</feature>
<evidence type="ECO:0000256" key="1">
    <source>
        <dbReference type="SAM" id="Phobius"/>
    </source>
</evidence>
<gene>
    <name evidence="3" type="ORF">SCHPADRAFT_1002411</name>
</gene>
<evidence type="ECO:0000259" key="2">
    <source>
        <dbReference type="Pfam" id="PF20151"/>
    </source>
</evidence>
<feature type="transmembrane region" description="Helical" evidence="1">
    <location>
        <begin position="114"/>
        <end position="135"/>
    </location>
</feature>
<protein>
    <recommendedName>
        <fullName evidence="2">DUF6533 domain-containing protein</fullName>
    </recommendedName>
</protein>
<dbReference type="Proteomes" id="UP000053477">
    <property type="component" value="Unassembled WGS sequence"/>
</dbReference>
<feature type="domain" description="DUF6533" evidence="2">
    <location>
        <begin position="43"/>
        <end position="88"/>
    </location>
</feature>
<accession>A0A0H2RA01</accession>
<evidence type="ECO:0000313" key="3">
    <source>
        <dbReference type="EMBL" id="KLO06323.1"/>
    </source>
</evidence>
<feature type="transmembrane region" description="Helical" evidence="1">
    <location>
        <begin position="189"/>
        <end position="209"/>
    </location>
</feature>
<keyword evidence="1" id="KW-1133">Transmembrane helix</keyword>
<keyword evidence="4" id="KW-1185">Reference proteome</keyword>
<organism evidence="3 4">
    <name type="scientific">Schizopora paradoxa</name>
    <dbReference type="NCBI Taxonomy" id="27342"/>
    <lineage>
        <taxon>Eukaryota</taxon>
        <taxon>Fungi</taxon>
        <taxon>Dikarya</taxon>
        <taxon>Basidiomycota</taxon>
        <taxon>Agaricomycotina</taxon>
        <taxon>Agaricomycetes</taxon>
        <taxon>Hymenochaetales</taxon>
        <taxon>Schizoporaceae</taxon>
        <taxon>Schizopora</taxon>
    </lineage>
</organism>
<proteinExistence type="predicted"/>
<keyword evidence="1" id="KW-0812">Transmembrane</keyword>
<dbReference type="OrthoDB" id="2958007at2759"/>
<name>A0A0H2RA01_9AGAM</name>
<dbReference type="InParanoid" id="A0A0H2RA01"/>
<sequence>MPSKYIDTDLTKWLKKRTSIHSPSSMDPESLDNIFKTVQIFQYTTIASVGLVAYEYLIKLDVEIHYLWGRRITFGGVLLGFCRYLPFINIYQIIVFVSMKDTDPAQCLIGDRSVSSLVFVEFILSLLVLFTRAYAVWGRSKYVLILITIILTSSVAGTTYAVFLFLSNTKARPSKLTSSCLFTLGNNDVWIGLVILIFCESSALGLLLIKSVEHARETRDLVSVGSRTQSILAVMAQDGIGYFACTLVITSAKLVVLGRVTPDLRDFLFITQGALQNILCSRLLFHIRSVHEGREESLADNSTMNFDVFLSNGTRD</sequence>
<dbReference type="EMBL" id="KQ086216">
    <property type="protein sequence ID" value="KLO06323.1"/>
    <property type="molecule type" value="Genomic_DNA"/>
</dbReference>
<feature type="transmembrane region" description="Helical" evidence="1">
    <location>
        <begin position="230"/>
        <end position="255"/>
    </location>
</feature>
<feature type="transmembrane region" description="Helical" evidence="1">
    <location>
        <begin position="40"/>
        <end position="60"/>
    </location>
</feature>
<dbReference type="Pfam" id="PF20151">
    <property type="entry name" value="DUF6533"/>
    <property type="match status" value="1"/>
</dbReference>